<dbReference type="Proteomes" id="UP000027195">
    <property type="component" value="Unassembled WGS sequence"/>
</dbReference>
<dbReference type="InterPro" id="IPR043129">
    <property type="entry name" value="ATPase_NBD"/>
</dbReference>
<sequence>MSVSEGEGLVGIVEELKRENDTQAMEDIATPPNPAIAPAKQLGIFALPLALVPLTATTSNRPYELRSPFPLLHAISFAAARLRNLILAFGTYRSPPSLLSAPMLPAFIWVAPEIITSTQRRSKPDAAVGESLSNEEDQLPDDDDAMSLDGDFGHRSIIGCFLNLPPDIVSHAPGDSTPGALVIPGWGGDVDENSVAEVILDAPLKVPVDLRKDLVSSILVVGGTAILPWFIPRLHTELARPLYDPYAPLRPPAPFISVLSNPMPPLTASSILARANAENAPAFAPVILPALIPGGEEILRKRWDKAFEKSLEPPLSPPPAAVGQQDGSGGRRTGRRYVDILPDWTRIPLGVEAPSVALDLSSAPPPGTPV</sequence>
<name>A0A067MFK9_BOTB1</name>
<evidence type="ECO:0000313" key="2">
    <source>
        <dbReference type="EMBL" id="KDQ10677.1"/>
    </source>
</evidence>
<dbReference type="Pfam" id="PF00022">
    <property type="entry name" value="Actin"/>
    <property type="match status" value="1"/>
</dbReference>
<evidence type="ECO:0000256" key="1">
    <source>
        <dbReference type="SAM" id="MobiDB-lite"/>
    </source>
</evidence>
<dbReference type="HOGENOM" id="CLU_748010_0_0_1"/>
<dbReference type="SUPFAM" id="SSF53067">
    <property type="entry name" value="Actin-like ATPase domain"/>
    <property type="match status" value="1"/>
</dbReference>
<gene>
    <name evidence="2" type="ORF">BOTBODRAFT_177963</name>
</gene>
<dbReference type="InParanoid" id="A0A067MFK9"/>
<dbReference type="Gene3D" id="3.30.420.40">
    <property type="match status" value="1"/>
</dbReference>
<feature type="compositionally biased region" description="Acidic residues" evidence="1">
    <location>
        <begin position="133"/>
        <end position="146"/>
    </location>
</feature>
<dbReference type="EMBL" id="KL198065">
    <property type="protein sequence ID" value="KDQ10677.1"/>
    <property type="molecule type" value="Genomic_DNA"/>
</dbReference>
<proteinExistence type="predicted"/>
<dbReference type="AlphaFoldDB" id="A0A067MFK9"/>
<accession>A0A067MFK9</accession>
<protein>
    <submittedName>
        <fullName evidence="2">Uncharacterized protein</fullName>
    </submittedName>
</protein>
<keyword evidence="3" id="KW-1185">Reference proteome</keyword>
<evidence type="ECO:0000313" key="3">
    <source>
        <dbReference type="Proteomes" id="UP000027195"/>
    </source>
</evidence>
<feature type="region of interest" description="Disordered" evidence="1">
    <location>
        <begin position="120"/>
        <end position="146"/>
    </location>
</feature>
<dbReference type="InterPro" id="IPR004000">
    <property type="entry name" value="Actin"/>
</dbReference>
<organism evidence="2 3">
    <name type="scientific">Botryobasidium botryosum (strain FD-172 SS1)</name>
    <dbReference type="NCBI Taxonomy" id="930990"/>
    <lineage>
        <taxon>Eukaryota</taxon>
        <taxon>Fungi</taxon>
        <taxon>Dikarya</taxon>
        <taxon>Basidiomycota</taxon>
        <taxon>Agaricomycotina</taxon>
        <taxon>Agaricomycetes</taxon>
        <taxon>Cantharellales</taxon>
        <taxon>Botryobasidiaceae</taxon>
        <taxon>Botryobasidium</taxon>
    </lineage>
</organism>
<feature type="region of interest" description="Disordered" evidence="1">
    <location>
        <begin position="310"/>
        <end position="335"/>
    </location>
</feature>
<reference evidence="3" key="1">
    <citation type="journal article" date="2014" name="Proc. Natl. Acad. Sci. U.S.A.">
        <title>Extensive sampling of basidiomycete genomes demonstrates inadequacy of the white-rot/brown-rot paradigm for wood decay fungi.</title>
        <authorList>
            <person name="Riley R."/>
            <person name="Salamov A.A."/>
            <person name="Brown D.W."/>
            <person name="Nagy L.G."/>
            <person name="Floudas D."/>
            <person name="Held B.W."/>
            <person name="Levasseur A."/>
            <person name="Lombard V."/>
            <person name="Morin E."/>
            <person name="Otillar R."/>
            <person name="Lindquist E.A."/>
            <person name="Sun H."/>
            <person name="LaButti K.M."/>
            <person name="Schmutz J."/>
            <person name="Jabbour D."/>
            <person name="Luo H."/>
            <person name="Baker S.E."/>
            <person name="Pisabarro A.G."/>
            <person name="Walton J.D."/>
            <person name="Blanchette R.A."/>
            <person name="Henrissat B."/>
            <person name="Martin F."/>
            <person name="Cullen D."/>
            <person name="Hibbett D.S."/>
            <person name="Grigoriev I.V."/>
        </authorList>
    </citation>
    <scope>NUCLEOTIDE SEQUENCE [LARGE SCALE GENOMIC DNA]</scope>
    <source>
        <strain evidence="3">FD-172 SS1</strain>
    </source>
</reference>
<dbReference type="OrthoDB" id="337660at2759"/>
<dbReference type="STRING" id="930990.A0A067MFK9"/>